<dbReference type="PANTHER" id="PTHR43806">
    <property type="entry name" value="PEPTIDASE S8"/>
    <property type="match status" value="1"/>
</dbReference>
<evidence type="ECO:0000256" key="5">
    <source>
        <dbReference type="PROSITE-ProRule" id="PRU01240"/>
    </source>
</evidence>
<keyword evidence="4 5" id="KW-0720">Serine protease</keyword>
<dbReference type="PROSITE" id="PS00136">
    <property type="entry name" value="SUBTILASE_ASP"/>
    <property type="match status" value="1"/>
</dbReference>
<evidence type="ECO:0000313" key="9">
    <source>
        <dbReference type="Proteomes" id="UP001202479"/>
    </source>
</evidence>
<feature type="chain" id="PRO_5042572301" description="Peptidase S8/S53 domain-containing protein" evidence="6">
    <location>
        <begin position="25"/>
        <end position="395"/>
    </location>
</feature>
<keyword evidence="2 5" id="KW-0645">Protease</keyword>
<feature type="active site" description="Charge relay system" evidence="5">
    <location>
        <position position="331"/>
    </location>
</feature>
<dbReference type="GO" id="GO:0004252">
    <property type="term" value="F:serine-type endopeptidase activity"/>
    <property type="evidence" value="ECO:0007669"/>
    <property type="project" value="UniProtKB-UniRule"/>
</dbReference>
<dbReference type="PRINTS" id="PR00723">
    <property type="entry name" value="SUBTILISIN"/>
</dbReference>
<feature type="signal peptide" evidence="6">
    <location>
        <begin position="1"/>
        <end position="24"/>
    </location>
</feature>
<dbReference type="Proteomes" id="UP001202479">
    <property type="component" value="Unassembled WGS sequence"/>
</dbReference>
<gene>
    <name evidence="8" type="ORF">KGF56_004480</name>
</gene>
<keyword evidence="3 5" id="KW-0378">Hydrolase</keyword>
<evidence type="ECO:0000256" key="2">
    <source>
        <dbReference type="ARBA" id="ARBA00022670"/>
    </source>
</evidence>
<dbReference type="RefSeq" id="XP_049178553.1">
    <property type="nucleotide sequence ID" value="XM_049325923.1"/>
</dbReference>
<proteinExistence type="inferred from homology"/>
<dbReference type="Gene3D" id="3.40.50.200">
    <property type="entry name" value="Peptidase S8/S53 domain"/>
    <property type="match status" value="1"/>
</dbReference>
<name>A0AAI9STK5_9ASCO</name>
<comment type="caution">
    <text evidence="8">The sequence shown here is derived from an EMBL/GenBank/DDBJ whole genome shotgun (WGS) entry which is preliminary data.</text>
</comment>
<organism evidence="8 9">
    <name type="scientific">Candida oxycetoniae</name>
    <dbReference type="NCBI Taxonomy" id="497107"/>
    <lineage>
        <taxon>Eukaryota</taxon>
        <taxon>Fungi</taxon>
        <taxon>Dikarya</taxon>
        <taxon>Ascomycota</taxon>
        <taxon>Saccharomycotina</taxon>
        <taxon>Pichiomycetes</taxon>
        <taxon>Debaryomycetaceae</taxon>
        <taxon>Candida/Lodderomyces clade</taxon>
        <taxon>Candida</taxon>
    </lineage>
</organism>
<dbReference type="SUPFAM" id="SSF52743">
    <property type="entry name" value="Subtilisin-like"/>
    <property type="match status" value="1"/>
</dbReference>
<keyword evidence="9" id="KW-1185">Reference proteome</keyword>
<dbReference type="PANTHER" id="PTHR43806:SF13">
    <property type="entry name" value="SUBTILASE-TYPE PROTEINASE RRT12"/>
    <property type="match status" value="1"/>
</dbReference>
<evidence type="ECO:0000259" key="7">
    <source>
        <dbReference type="Pfam" id="PF00082"/>
    </source>
</evidence>
<sequence length="395" mass="42500">MKYSICIYFLVVFTKLSLSQLAKSYVITLQPDVTLAAFLEYEVKKLEEFQIKEAIVQTFQIGDLCGFSGTFSDEAVGALAACPLVDEISQDVVVRSFDVKNQAGAPRHLARLSRRKRMNPNRKYPFIYDDDNVGKHVYAYVIDSGVNIGHPEFQGRARTGKDFTGEGPGDKNGHGTHIAGIIGSETYGVAKKVQVIDIKVLDSGGFGTLSSVISAIEFAVVHRSKSGRNGVANLSFGTTARNSVLESVIKHASQTGLLFVVAAGNSNIDACKTTPSSSPYTITVGAIDDHDDAIASFSNWGSCVDIFASGAYVRSVDIGNTYRASIMSGTSMASSVVAGLVANMLTEGIEPENIKFEVVNVATRDRIPETSFAFRPGTVNRIANNGFDISQYKEG</sequence>
<evidence type="ECO:0000256" key="4">
    <source>
        <dbReference type="ARBA" id="ARBA00022825"/>
    </source>
</evidence>
<dbReference type="FunFam" id="3.40.50.200:FF:000007">
    <property type="entry name" value="Subtilisin-like serine protease"/>
    <property type="match status" value="1"/>
</dbReference>
<dbReference type="GeneID" id="73382095"/>
<dbReference type="PROSITE" id="PS51892">
    <property type="entry name" value="SUBTILASE"/>
    <property type="match status" value="1"/>
</dbReference>
<dbReference type="InterPro" id="IPR023827">
    <property type="entry name" value="Peptidase_S8_Asp-AS"/>
</dbReference>
<feature type="active site" description="Charge relay system" evidence="5">
    <location>
        <position position="174"/>
    </location>
</feature>
<dbReference type="SUPFAM" id="SSF54897">
    <property type="entry name" value="Protease propeptides/inhibitors"/>
    <property type="match status" value="1"/>
</dbReference>
<dbReference type="GO" id="GO:0006508">
    <property type="term" value="P:proteolysis"/>
    <property type="evidence" value="ECO:0007669"/>
    <property type="project" value="UniProtKB-KW"/>
</dbReference>
<dbReference type="Pfam" id="PF00082">
    <property type="entry name" value="Peptidase_S8"/>
    <property type="match status" value="1"/>
</dbReference>
<feature type="active site" description="Charge relay system" evidence="5">
    <location>
        <position position="143"/>
    </location>
</feature>
<dbReference type="EMBL" id="JAHUZD010000141">
    <property type="protein sequence ID" value="KAI3402806.2"/>
    <property type="molecule type" value="Genomic_DNA"/>
</dbReference>
<feature type="domain" description="Peptidase S8/S53" evidence="7">
    <location>
        <begin position="137"/>
        <end position="369"/>
    </location>
</feature>
<accession>A0AAI9STK5</accession>
<dbReference type="InterPro" id="IPR022398">
    <property type="entry name" value="Peptidase_S8_His-AS"/>
</dbReference>
<dbReference type="InterPro" id="IPR000209">
    <property type="entry name" value="Peptidase_S8/S53_dom"/>
</dbReference>
<protein>
    <recommendedName>
        <fullName evidence="7">Peptidase S8/S53 domain-containing protein</fullName>
    </recommendedName>
</protein>
<dbReference type="InterPro" id="IPR034193">
    <property type="entry name" value="PCSK9_ProteinaseK-like"/>
</dbReference>
<evidence type="ECO:0000256" key="3">
    <source>
        <dbReference type="ARBA" id="ARBA00022801"/>
    </source>
</evidence>
<dbReference type="InterPro" id="IPR036852">
    <property type="entry name" value="Peptidase_S8/S53_dom_sf"/>
</dbReference>
<evidence type="ECO:0000313" key="8">
    <source>
        <dbReference type="EMBL" id="KAI3402806.2"/>
    </source>
</evidence>
<dbReference type="InterPro" id="IPR050131">
    <property type="entry name" value="Peptidase_S8_subtilisin-like"/>
</dbReference>
<keyword evidence="6" id="KW-0732">Signal</keyword>
<dbReference type="InterPro" id="IPR015500">
    <property type="entry name" value="Peptidase_S8_subtilisin-rel"/>
</dbReference>
<evidence type="ECO:0000256" key="6">
    <source>
        <dbReference type="SAM" id="SignalP"/>
    </source>
</evidence>
<comment type="similarity">
    <text evidence="1 5">Belongs to the peptidase S8 family.</text>
</comment>
<dbReference type="AlphaFoldDB" id="A0AAI9STK5"/>
<evidence type="ECO:0000256" key="1">
    <source>
        <dbReference type="ARBA" id="ARBA00011073"/>
    </source>
</evidence>
<dbReference type="CDD" id="cd04077">
    <property type="entry name" value="Peptidases_S8_PCSK9_ProteinaseK_like"/>
    <property type="match status" value="1"/>
</dbReference>
<dbReference type="PROSITE" id="PS00137">
    <property type="entry name" value="SUBTILASE_HIS"/>
    <property type="match status" value="1"/>
</dbReference>
<reference evidence="8" key="1">
    <citation type="journal article" date="2022" name="DNA Res.">
        <title>Genome analysis of five recently described species of the CUG-Ser clade uncovers Candida theae as a new hybrid lineage with pathogenic potential in the Candida parapsilosis species complex.</title>
        <authorList>
            <person name="Mixao V."/>
            <person name="Del Olmo V."/>
            <person name="Hegedusova E."/>
            <person name="Saus E."/>
            <person name="Pryszcz L."/>
            <person name="Cillingova A."/>
            <person name="Nosek J."/>
            <person name="Gabaldon T."/>
        </authorList>
    </citation>
    <scope>NUCLEOTIDE SEQUENCE</scope>
    <source>
        <strain evidence="8">CBS 10844</strain>
    </source>
</reference>